<gene>
    <name evidence="2" type="ORF">PILCRDRAFT_5501</name>
</gene>
<evidence type="ECO:0000313" key="2">
    <source>
        <dbReference type="EMBL" id="KIM85135.1"/>
    </source>
</evidence>
<reference evidence="3" key="2">
    <citation type="submission" date="2015-01" db="EMBL/GenBank/DDBJ databases">
        <title>Evolutionary Origins and Diversification of the Mycorrhizal Mutualists.</title>
        <authorList>
            <consortium name="DOE Joint Genome Institute"/>
            <consortium name="Mycorrhizal Genomics Consortium"/>
            <person name="Kohler A."/>
            <person name="Kuo A."/>
            <person name="Nagy L.G."/>
            <person name="Floudas D."/>
            <person name="Copeland A."/>
            <person name="Barry K.W."/>
            <person name="Cichocki N."/>
            <person name="Veneault-Fourrey C."/>
            <person name="LaButti K."/>
            <person name="Lindquist E.A."/>
            <person name="Lipzen A."/>
            <person name="Lundell T."/>
            <person name="Morin E."/>
            <person name="Murat C."/>
            <person name="Riley R."/>
            <person name="Ohm R."/>
            <person name="Sun H."/>
            <person name="Tunlid A."/>
            <person name="Henrissat B."/>
            <person name="Grigoriev I.V."/>
            <person name="Hibbett D.S."/>
            <person name="Martin F."/>
        </authorList>
    </citation>
    <scope>NUCLEOTIDE SEQUENCE [LARGE SCALE GENOMIC DNA]</scope>
    <source>
        <strain evidence="3">F 1598</strain>
    </source>
</reference>
<protein>
    <submittedName>
        <fullName evidence="2">Uncharacterized protein</fullName>
    </submittedName>
</protein>
<feature type="compositionally biased region" description="Pro residues" evidence="1">
    <location>
        <begin position="22"/>
        <end position="32"/>
    </location>
</feature>
<dbReference type="OrthoDB" id="3194584at2759"/>
<feature type="region of interest" description="Disordered" evidence="1">
    <location>
        <begin position="225"/>
        <end position="248"/>
    </location>
</feature>
<dbReference type="HOGENOM" id="CLU_1050169_0_0_1"/>
<name>A0A0C3FM65_PILCF</name>
<evidence type="ECO:0000256" key="1">
    <source>
        <dbReference type="SAM" id="MobiDB-lite"/>
    </source>
</evidence>
<dbReference type="AlphaFoldDB" id="A0A0C3FM65"/>
<dbReference type="Proteomes" id="UP000054166">
    <property type="component" value="Unassembled WGS sequence"/>
</dbReference>
<keyword evidence="3" id="KW-1185">Reference proteome</keyword>
<sequence length="265" mass="29643">MTINSITAHPPPTDPYAHITIPDPPSREPSPPSEAVAFSPKGNLFTQSDTNFMLKLISWELQCNPTLNKSDLSHKLEAKAPHHPFSSWMQHIRAAGPIVDKMIATACGEEEDDFSEIESSTKSEFDAAWQQLGSGSGAGVGEFDENSADDDMNMGLPGKNYTAADRRLLAKYIATVDDWNYQDDSVRFAKFHERFPHRALRSWSRYYARNGEGIDRLANKYKEQTEESVSDRTSRRRLSWASSDNNASLPSALKRKFGLTQTDLG</sequence>
<reference evidence="2 3" key="1">
    <citation type="submission" date="2014-04" db="EMBL/GenBank/DDBJ databases">
        <authorList>
            <consortium name="DOE Joint Genome Institute"/>
            <person name="Kuo A."/>
            <person name="Tarkka M."/>
            <person name="Buscot F."/>
            <person name="Kohler A."/>
            <person name="Nagy L.G."/>
            <person name="Floudas D."/>
            <person name="Copeland A."/>
            <person name="Barry K.W."/>
            <person name="Cichocki N."/>
            <person name="Veneault-Fourrey C."/>
            <person name="LaButti K."/>
            <person name="Lindquist E.A."/>
            <person name="Lipzen A."/>
            <person name="Lundell T."/>
            <person name="Morin E."/>
            <person name="Murat C."/>
            <person name="Sun H."/>
            <person name="Tunlid A."/>
            <person name="Henrissat B."/>
            <person name="Grigoriev I.V."/>
            <person name="Hibbett D.S."/>
            <person name="Martin F."/>
            <person name="Nordberg H.P."/>
            <person name="Cantor M.N."/>
            <person name="Hua S.X."/>
        </authorList>
    </citation>
    <scope>NUCLEOTIDE SEQUENCE [LARGE SCALE GENOMIC DNA]</scope>
    <source>
        <strain evidence="2 3">F 1598</strain>
    </source>
</reference>
<dbReference type="STRING" id="765440.A0A0C3FM65"/>
<dbReference type="EMBL" id="KN832985">
    <property type="protein sequence ID" value="KIM85135.1"/>
    <property type="molecule type" value="Genomic_DNA"/>
</dbReference>
<dbReference type="InParanoid" id="A0A0C3FM65"/>
<evidence type="ECO:0000313" key="3">
    <source>
        <dbReference type="Proteomes" id="UP000054166"/>
    </source>
</evidence>
<accession>A0A0C3FM65</accession>
<organism evidence="2 3">
    <name type="scientific">Piloderma croceum (strain F 1598)</name>
    <dbReference type="NCBI Taxonomy" id="765440"/>
    <lineage>
        <taxon>Eukaryota</taxon>
        <taxon>Fungi</taxon>
        <taxon>Dikarya</taxon>
        <taxon>Basidiomycota</taxon>
        <taxon>Agaricomycotina</taxon>
        <taxon>Agaricomycetes</taxon>
        <taxon>Agaricomycetidae</taxon>
        <taxon>Atheliales</taxon>
        <taxon>Atheliaceae</taxon>
        <taxon>Piloderma</taxon>
    </lineage>
</organism>
<proteinExistence type="predicted"/>
<feature type="region of interest" description="Disordered" evidence="1">
    <location>
        <begin position="1"/>
        <end position="36"/>
    </location>
</feature>